<sequence length="57" mass="6465">MSYQGDGYMTGDCALIAGRATMPGLFFCYDLFACDRTSRSWSIVSQWQWALQNLAIF</sequence>
<dbReference type="Proteomes" id="UP000294820">
    <property type="component" value="Chromosome 1"/>
</dbReference>
<evidence type="ECO:0000313" key="2">
    <source>
        <dbReference type="Proteomes" id="UP000294820"/>
    </source>
</evidence>
<accession>A0A375AER3</accession>
<organism evidence="1 2">
    <name type="scientific">Dickeya aquatica</name>
    <dbReference type="NCBI Taxonomy" id="1401087"/>
    <lineage>
        <taxon>Bacteria</taxon>
        <taxon>Pseudomonadati</taxon>
        <taxon>Pseudomonadota</taxon>
        <taxon>Gammaproteobacteria</taxon>
        <taxon>Enterobacterales</taxon>
        <taxon>Pectobacteriaceae</taxon>
        <taxon>Dickeya</taxon>
    </lineage>
</organism>
<name>A0A375AER3_9GAMM</name>
<gene>
    <name evidence="1" type="ORF">DAQ1742_03599</name>
</gene>
<keyword evidence="2" id="KW-1185">Reference proteome</keyword>
<dbReference type="AlphaFoldDB" id="A0A375AER3"/>
<protein>
    <submittedName>
        <fullName evidence="1">Uncharacterized protein</fullName>
    </submittedName>
</protein>
<dbReference type="EMBL" id="LT615367">
    <property type="protein sequence ID" value="SLM64396.1"/>
    <property type="molecule type" value="Genomic_DNA"/>
</dbReference>
<evidence type="ECO:0000313" key="1">
    <source>
        <dbReference type="EMBL" id="SLM64396.1"/>
    </source>
</evidence>
<dbReference type="KEGG" id="daq:DAQ1742_03599"/>
<proteinExistence type="predicted"/>
<reference evidence="1 2" key="1">
    <citation type="submission" date="2016-09" db="EMBL/GenBank/DDBJ databases">
        <authorList>
            <person name="Reverchon S."/>
            <person name="Nasser W."/>
            <person name="Leonard S."/>
            <person name="Brochier C."/>
            <person name="Duprey A."/>
        </authorList>
    </citation>
    <scope>NUCLEOTIDE SEQUENCE [LARGE SCALE GENOMIC DNA]</scope>
    <source>
        <strain evidence="1 2">174/2</strain>
    </source>
</reference>